<evidence type="ECO:0000259" key="2">
    <source>
        <dbReference type="Pfam" id="PF22569"/>
    </source>
</evidence>
<name>Q9A657_CAUVC</name>
<dbReference type="PIR" id="D87526">
    <property type="entry name" value="D87526"/>
</dbReference>
<dbReference type="InterPro" id="IPR053811">
    <property type="entry name" value="DCD_C"/>
</dbReference>
<feature type="domain" description="2'-deoxycytidine 5'-triphosphate deaminase C-terminal" evidence="2">
    <location>
        <begin position="201"/>
        <end position="361"/>
    </location>
</feature>
<feature type="domain" description="2'-deoxycytidine 5'-triphosphate deaminase N-terminal" evidence="1">
    <location>
        <begin position="31"/>
        <end position="193"/>
    </location>
</feature>
<proteinExistence type="predicted"/>
<dbReference type="InterPro" id="IPR010550">
    <property type="entry name" value="DCD_N"/>
</dbReference>
<dbReference type="BioCyc" id="CAULO:CC2237-MONOMER"/>
<dbReference type="GO" id="GO:0009394">
    <property type="term" value="P:2'-deoxyribonucleotide metabolic process"/>
    <property type="evidence" value="ECO:0007669"/>
    <property type="project" value="InterPro"/>
</dbReference>
<dbReference type="AlphaFoldDB" id="Q9A657"/>
<dbReference type="eggNOG" id="COG0717">
    <property type="taxonomic scope" value="Bacteria"/>
</dbReference>
<protein>
    <submittedName>
        <fullName evidence="3">Uncharacterized protein</fullName>
    </submittedName>
</protein>
<dbReference type="EnsemblBacteria" id="AAK24208">
    <property type="protein sequence ID" value="AAK24208"/>
    <property type="gene ID" value="CC_2237"/>
</dbReference>
<dbReference type="PANTHER" id="PTHR42680:SF3">
    <property type="entry name" value="DCTP DEAMINASE"/>
    <property type="match status" value="1"/>
</dbReference>
<keyword evidence="4" id="KW-1185">Reference proteome</keyword>
<dbReference type="HOGENOM" id="CLU_043743_0_0_5"/>
<organism evidence="3 4">
    <name type="scientific">Caulobacter vibrioides (strain ATCC 19089 / CIP 103742 / CB 15)</name>
    <name type="common">Caulobacter crescentus</name>
    <dbReference type="NCBI Taxonomy" id="190650"/>
    <lineage>
        <taxon>Bacteria</taxon>
        <taxon>Pseudomonadati</taxon>
        <taxon>Pseudomonadota</taxon>
        <taxon>Alphaproteobacteria</taxon>
        <taxon>Caulobacterales</taxon>
        <taxon>Caulobacteraceae</taxon>
        <taxon>Caulobacter</taxon>
    </lineage>
</organism>
<dbReference type="KEGG" id="ccr:CC_2237"/>
<evidence type="ECO:0000259" key="1">
    <source>
        <dbReference type="Pfam" id="PF06559"/>
    </source>
</evidence>
<reference evidence="3 4" key="1">
    <citation type="journal article" date="2001" name="Proc. Natl. Acad. Sci. U.S.A.">
        <title>Complete genome sequence of Caulobacter crescentus.</title>
        <authorList>
            <person name="Nierman W.C."/>
            <person name="Feldblyum T.V."/>
            <person name="Laub M.T."/>
            <person name="Paulsen I.T."/>
            <person name="Nelson K.E."/>
            <person name="Eisen J.A."/>
            <person name="Heidelberg J.F."/>
            <person name="Alley M.R."/>
            <person name="Ohta N."/>
            <person name="Maddock J.R."/>
            <person name="Potocka I."/>
            <person name="Nelson W.C."/>
            <person name="Newton A."/>
            <person name="Stephens C."/>
            <person name="Phadke N.D."/>
            <person name="Ely B."/>
            <person name="DeBoy R.T."/>
            <person name="Dodson R.J."/>
            <person name="Durkin A.S."/>
            <person name="Gwinn M.L."/>
            <person name="Haft D.H."/>
            <person name="Kolonay J.F."/>
            <person name="Smit J."/>
            <person name="Craven M.B."/>
            <person name="Khouri H."/>
            <person name="Shetty J."/>
            <person name="Berry K."/>
            <person name="Utterback T."/>
            <person name="Tran K."/>
            <person name="Wolf A."/>
            <person name="Vamathevan J."/>
            <person name="Ermolaeva M."/>
            <person name="White O."/>
            <person name="Salzberg S.L."/>
            <person name="Venter J.C."/>
            <person name="Shapiro L."/>
            <person name="Fraser C.M."/>
        </authorList>
    </citation>
    <scope>NUCLEOTIDE SEQUENCE [LARGE SCALE GENOMIC DNA]</scope>
    <source>
        <strain evidence="4">ATCC 19089 / CB15</strain>
    </source>
</reference>
<dbReference type="Pfam" id="PF06559">
    <property type="entry name" value="DCD_N"/>
    <property type="match status" value="1"/>
</dbReference>
<dbReference type="PATRIC" id="fig|190650.5.peg.2254"/>
<sequence length="365" mass="40318">MRCHRRAPFARALRLRPGLASVAPMTDAHSAGILPCQTIEELIAEEAITSATPFDVDQVQPASLDLRLGARAWRIRASFLPGLSRRVPERLKDVAMHELDLTKGAVLEKGCVYIAEIQERLALPMTVSARGNPKSSTGRVDVFVRLLTDHSRAFDDVDAGYTGPLYIEIAPQTFSVLVRAGTRLNQLRLKRGEPAKLATRSVGVDLLSETGIVGFRGRRHAGVVDLDHEDGHDPRDFWEPLEARRGELLLDPGEFYILASKDDIEIPVLEAAEMTPIDPSVGEFRVHYAGFFDPGFGTEEAAAVGSKGVLEVRSHETPFLLEDGQTVARLVYEPLTARPARLYGEGGSHYQRQGLKLSKHFKAWR</sequence>
<dbReference type="GO" id="GO:0008829">
    <property type="term" value="F:dCTP deaminase activity"/>
    <property type="evidence" value="ECO:0007669"/>
    <property type="project" value="InterPro"/>
</dbReference>
<dbReference type="STRING" id="190650.CC_2237"/>
<dbReference type="InterPro" id="IPR036157">
    <property type="entry name" value="dUTPase-like_sf"/>
</dbReference>
<dbReference type="SMR" id="Q9A657"/>
<dbReference type="Gene3D" id="2.70.40.10">
    <property type="match status" value="2"/>
</dbReference>
<dbReference type="Proteomes" id="UP000001816">
    <property type="component" value="Chromosome"/>
</dbReference>
<dbReference type="Pfam" id="PF22569">
    <property type="entry name" value="DCD_C"/>
    <property type="match status" value="1"/>
</dbReference>
<dbReference type="SUPFAM" id="SSF51283">
    <property type="entry name" value="dUTPase-like"/>
    <property type="match status" value="2"/>
</dbReference>
<dbReference type="PANTHER" id="PTHR42680">
    <property type="entry name" value="DCTP DEAMINASE"/>
    <property type="match status" value="1"/>
</dbReference>
<accession>Q9A657</accession>
<gene>
    <name evidence="3" type="ordered locus">CC_2237</name>
</gene>
<evidence type="ECO:0000313" key="4">
    <source>
        <dbReference type="Proteomes" id="UP000001816"/>
    </source>
</evidence>
<evidence type="ECO:0000313" key="3">
    <source>
        <dbReference type="EMBL" id="AAK24208.1"/>
    </source>
</evidence>
<dbReference type="EMBL" id="AE005673">
    <property type="protein sequence ID" value="AAK24208.1"/>
    <property type="molecule type" value="Genomic_DNA"/>
</dbReference>